<dbReference type="GO" id="GO:0032259">
    <property type="term" value="P:methylation"/>
    <property type="evidence" value="ECO:0007669"/>
    <property type="project" value="UniProtKB-KW"/>
</dbReference>
<proteinExistence type="predicted"/>
<feature type="domain" description="Methyltransferase" evidence="2">
    <location>
        <begin position="37"/>
        <end position="127"/>
    </location>
</feature>
<dbReference type="SUPFAM" id="SSF53335">
    <property type="entry name" value="S-adenosyl-L-methionine-dependent methyltransferases"/>
    <property type="match status" value="1"/>
</dbReference>
<dbReference type="Proteomes" id="UP000004162">
    <property type="component" value="Unassembled WGS sequence"/>
</dbReference>
<dbReference type="PANTHER" id="PTHR43861">
    <property type="entry name" value="TRANS-ACONITATE 2-METHYLTRANSFERASE-RELATED"/>
    <property type="match status" value="1"/>
</dbReference>
<keyword evidence="4" id="KW-1185">Reference proteome</keyword>
<evidence type="ECO:0000313" key="4">
    <source>
        <dbReference type="Proteomes" id="UP000004162"/>
    </source>
</evidence>
<dbReference type="AlphaFoldDB" id="Q0YSF7"/>
<keyword evidence="3" id="KW-0489">Methyltransferase</keyword>
<comment type="caution">
    <text evidence="3">The sequence shown here is derived from an EMBL/GenBank/DDBJ whole genome shotgun (WGS) entry which is preliminary data.</text>
</comment>
<reference evidence="3 4" key="1">
    <citation type="submission" date="2006-07" db="EMBL/GenBank/DDBJ databases">
        <title>Annotation of the draft genome assembly of Chlorobium ferroxidans DSM 13031.</title>
        <authorList>
            <consortium name="US DOE Joint Genome Institute (JGI-ORNL)"/>
            <person name="Larimer F."/>
            <person name="Land M."/>
            <person name="Hauser L."/>
        </authorList>
    </citation>
    <scope>NUCLEOTIDE SEQUENCE [LARGE SCALE GENOMIC DNA]</scope>
    <source>
        <strain evidence="3 4">DSM 13031</strain>
    </source>
</reference>
<dbReference type="Gene3D" id="3.40.50.150">
    <property type="entry name" value="Vaccinia Virus protein VP39"/>
    <property type="match status" value="1"/>
</dbReference>
<sequence>MANFSDIAFKYRQTSLVQASAGGRLMELLEIPGNADILDVGCGTGNLTAELSKQTTGTVTGIDPSEGMIREASKVYADPRISFKVMSATEINFRKEFDLIFCNSVFQWFRTPDLFLENAFSALRPNGRIGIQAPAKKNYCPLFLKAIGECCTNPEIAKVFSAFRPPWFMLESGEEYSALFRKAGFRVTQCSLEESRNRYTPEKVFDVFSSGAKASYLNPAYYNTPLPEWFKDAFLNGLRDSFERQVEPDGLIDLLFYRIFLIAEK</sequence>
<dbReference type="EMBL" id="AASE01000006">
    <property type="protein sequence ID" value="EAT59242.1"/>
    <property type="molecule type" value="Genomic_DNA"/>
</dbReference>
<evidence type="ECO:0000313" key="3">
    <source>
        <dbReference type="EMBL" id="EAT59242.1"/>
    </source>
</evidence>
<gene>
    <name evidence="3" type="ORF">CferDRAFT_1249</name>
</gene>
<dbReference type="InterPro" id="IPR029063">
    <property type="entry name" value="SAM-dependent_MTases_sf"/>
</dbReference>
<evidence type="ECO:0000259" key="2">
    <source>
        <dbReference type="Pfam" id="PF13649"/>
    </source>
</evidence>
<organism evidence="3 4">
    <name type="scientific">Chlorobium ferrooxidans DSM 13031</name>
    <dbReference type="NCBI Taxonomy" id="377431"/>
    <lineage>
        <taxon>Bacteria</taxon>
        <taxon>Pseudomonadati</taxon>
        <taxon>Chlorobiota</taxon>
        <taxon>Chlorobiia</taxon>
        <taxon>Chlorobiales</taxon>
        <taxon>Chlorobiaceae</taxon>
        <taxon>Chlorobium/Pelodictyon group</taxon>
        <taxon>Chlorobium</taxon>
    </lineage>
</organism>
<dbReference type="OrthoDB" id="9789123at2"/>
<reference evidence="3 4" key="2">
    <citation type="submission" date="2006-07" db="EMBL/GenBank/DDBJ databases">
        <title>Sequencing of the draft genome and assembly of Chlorobium ferroxidans DSM 13031.</title>
        <authorList>
            <consortium name="US DOE Joint Genome Institute (JGI-PGF)"/>
            <person name="Copeland A."/>
            <person name="Lucas S."/>
            <person name="Lapidus A."/>
            <person name="Barry K."/>
            <person name="Glavina del Rio T."/>
            <person name="Dalin E."/>
            <person name="Tice H."/>
            <person name="Bruce D."/>
            <person name="Pitluck S."/>
            <person name="Richardson P."/>
        </authorList>
    </citation>
    <scope>NUCLEOTIDE SEQUENCE [LARGE SCALE GENOMIC DNA]</scope>
    <source>
        <strain evidence="3 4">DSM 13031</strain>
    </source>
</reference>
<name>Q0YSF7_9CHLB</name>
<evidence type="ECO:0000256" key="1">
    <source>
        <dbReference type="ARBA" id="ARBA00022679"/>
    </source>
</evidence>
<keyword evidence="1 3" id="KW-0808">Transferase</keyword>
<dbReference type="CDD" id="cd02440">
    <property type="entry name" value="AdoMet_MTases"/>
    <property type="match status" value="1"/>
</dbReference>
<dbReference type="InterPro" id="IPR041698">
    <property type="entry name" value="Methyltransf_25"/>
</dbReference>
<dbReference type="GO" id="GO:0008168">
    <property type="term" value="F:methyltransferase activity"/>
    <property type="evidence" value="ECO:0007669"/>
    <property type="project" value="UniProtKB-KW"/>
</dbReference>
<protein>
    <submittedName>
        <fullName evidence="3">Methyltransferase small</fullName>
    </submittedName>
</protein>
<accession>Q0YSF7</accession>
<dbReference type="Pfam" id="PF13649">
    <property type="entry name" value="Methyltransf_25"/>
    <property type="match status" value="1"/>
</dbReference>
<dbReference type="RefSeq" id="WP_006366098.1">
    <property type="nucleotide sequence ID" value="NZ_AASE01000006.1"/>
</dbReference>